<sequence length="119" mass="13438">MARIKRGVHGLKHRRKVMKLVKGFRAARRRNYRVANEALLHSLAYAFRDRRVRKRDFRSLWISRINAAARREGMSYSMLMNGLKKSGVALNRKALADLAVNDSAAFGSLLAVAKKAVSA</sequence>
<dbReference type="SUPFAM" id="SSF74731">
    <property type="entry name" value="Ribosomal protein L20"/>
    <property type="match status" value="1"/>
</dbReference>
<comment type="caution">
    <text evidence="6">The sequence shown here is derived from an EMBL/GenBank/DDBJ whole genome shotgun (WGS) entry which is preliminary data.</text>
</comment>
<reference evidence="6" key="1">
    <citation type="submission" date="2009-10" db="EMBL/GenBank/DDBJ databases">
        <title>Diversity of trophic interactions inside an arsenic-rich microbial ecosystem.</title>
        <authorList>
            <person name="Bertin P.N."/>
            <person name="Heinrich-Salmeron A."/>
            <person name="Pelletier E."/>
            <person name="Goulhen-Chollet F."/>
            <person name="Arsene-Ploetze F."/>
            <person name="Gallien S."/>
            <person name="Calteau A."/>
            <person name="Vallenet D."/>
            <person name="Casiot C."/>
            <person name="Chane-Woon-Ming B."/>
            <person name="Giloteaux L."/>
            <person name="Barakat M."/>
            <person name="Bonnefoy V."/>
            <person name="Bruneel O."/>
            <person name="Chandler M."/>
            <person name="Cleiss J."/>
            <person name="Duran R."/>
            <person name="Elbaz-Poulichet F."/>
            <person name="Fonknechten N."/>
            <person name="Lauga B."/>
            <person name="Mornico D."/>
            <person name="Ortet P."/>
            <person name="Schaeffer C."/>
            <person name="Siguier P."/>
            <person name="Alexander Thil Smith A."/>
            <person name="Van Dorsselaer A."/>
            <person name="Weissenbach J."/>
            <person name="Medigue C."/>
            <person name="Le Paslier D."/>
        </authorList>
    </citation>
    <scope>NUCLEOTIDE SEQUENCE</scope>
</reference>
<dbReference type="InterPro" id="IPR049946">
    <property type="entry name" value="RIBOSOMAL_L20_CS"/>
</dbReference>
<evidence type="ECO:0000256" key="4">
    <source>
        <dbReference type="ARBA" id="ARBA00022980"/>
    </source>
</evidence>
<organism evidence="6">
    <name type="scientific">mine drainage metagenome</name>
    <dbReference type="NCBI Taxonomy" id="410659"/>
    <lineage>
        <taxon>unclassified sequences</taxon>
        <taxon>metagenomes</taxon>
        <taxon>ecological metagenomes</taxon>
    </lineage>
</organism>
<protein>
    <submittedName>
        <fullName evidence="6">50S ribosomal subunit protein L20</fullName>
    </submittedName>
</protein>
<keyword evidence="2" id="KW-0699">rRNA-binding</keyword>
<keyword evidence="3" id="KW-0694">RNA-binding</keyword>
<dbReference type="Gene3D" id="1.10.1900.20">
    <property type="entry name" value="Ribosomal protein L20"/>
    <property type="match status" value="1"/>
</dbReference>
<dbReference type="InterPro" id="IPR005813">
    <property type="entry name" value="Ribosomal_bL20"/>
</dbReference>
<dbReference type="EMBL" id="CABL01000005">
    <property type="protein sequence ID" value="CBH74878.1"/>
    <property type="molecule type" value="Genomic_DNA"/>
</dbReference>
<dbReference type="CDD" id="cd07026">
    <property type="entry name" value="Ribosomal_L20"/>
    <property type="match status" value="1"/>
</dbReference>
<evidence type="ECO:0000256" key="3">
    <source>
        <dbReference type="ARBA" id="ARBA00022884"/>
    </source>
</evidence>
<dbReference type="GO" id="GO:0003735">
    <property type="term" value="F:structural constituent of ribosome"/>
    <property type="evidence" value="ECO:0007669"/>
    <property type="project" value="InterPro"/>
</dbReference>
<name>E6PEJ3_9ZZZZ</name>
<dbReference type="AlphaFoldDB" id="E6PEJ3"/>
<dbReference type="GO" id="GO:0005840">
    <property type="term" value="C:ribosome"/>
    <property type="evidence" value="ECO:0007669"/>
    <property type="project" value="UniProtKB-KW"/>
</dbReference>
<keyword evidence="5" id="KW-0687">Ribonucleoprotein</keyword>
<dbReference type="GO" id="GO:0006412">
    <property type="term" value="P:translation"/>
    <property type="evidence" value="ECO:0007669"/>
    <property type="project" value="InterPro"/>
</dbReference>
<gene>
    <name evidence="6" type="primary">rplT</name>
    <name evidence="6" type="ORF">CARN1_0053</name>
    <name evidence="7" type="ORF">CARN4_1720</name>
</gene>
<evidence type="ECO:0000256" key="2">
    <source>
        <dbReference type="ARBA" id="ARBA00022730"/>
    </source>
</evidence>
<dbReference type="PRINTS" id="PR00062">
    <property type="entry name" value="RIBOSOMALL20"/>
</dbReference>
<dbReference type="FunFam" id="1.10.1900.20:FF:000001">
    <property type="entry name" value="50S ribosomal protein L20"/>
    <property type="match status" value="1"/>
</dbReference>
<evidence type="ECO:0000256" key="1">
    <source>
        <dbReference type="ARBA" id="ARBA00007698"/>
    </source>
</evidence>
<dbReference type="NCBIfam" id="TIGR01032">
    <property type="entry name" value="rplT_bact"/>
    <property type="match status" value="1"/>
</dbReference>
<dbReference type="HAMAP" id="MF_00382">
    <property type="entry name" value="Ribosomal_bL20"/>
    <property type="match status" value="1"/>
</dbReference>
<dbReference type="EMBL" id="CABO01000017">
    <property type="protein sequence ID" value="CBI01286.1"/>
    <property type="molecule type" value="Genomic_DNA"/>
</dbReference>
<keyword evidence="4" id="KW-0689">Ribosomal protein</keyword>
<dbReference type="Gene3D" id="6.10.160.10">
    <property type="match status" value="1"/>
</dbReference>
<dbReference type="PROSITE" id="PS00937">
    <property type="entry name" value="RIBOSOMAL_L20"/>
    <property type="match status" value="1"/>
</dbReference>
<dbReference type="GO" id="GO:1990904">
    <property type="term" value="C:ribonucleoprotein complex"/>
    <property type="evidence" value="ECO:0007669"/>
    <property type="project" value="UniProtKB-KW"/>
</dbReference>
<comment type="similarity">
    <text evidence="1">Belongs to the bacterial ribosomal protein bL20 family.</text>
</comment>
<dbReference type="GO" id="GO:0019843">
    <property type="term" value="F:rRNA binding"/>
    <property type="evidence" value="ECO:0007669"/>
    <property type="project" value="UniProtKB-KW"/>
</dbReference>
<proteinExistence type="inferred from homology"/>
<dbReference type="Pfam" id="PF00453">
    <property type="entry name" value="Ribosomal_L20"/>
    <property type="match status" value="1"/>
</dbReference>
<evidence type="ECO:0000313" key="7">
    <source>
        <dbReference type="EMBL" id="CBI01286.1"/>
    </source>
</evidence>
<evidence type="ECO:0000313" key="6">
    <source>
        <dbReference type="EMBL" id="CBH74878.1"/>
    </source>
</evidence>
<accession>E6PEJ3</accession>
<evidence type="ECO:0000256" key="5">
    <source>
        <dbReference type="ARBA" id="ARBA00023274"/>
    </source>
</evidence>
<dbReference type="PANTHER" id="PTHR10986">
    <property type="entry name" value="39S RIBOSOMAL PROTEIN L20"/>
    <property type="match status" value="1"/>
</dbReference>
<dbReference type="InterPro" id="IPR035566">
    <property type="entry name" value="Ribosomal_protein_bL20_C"/>
</dbReference>